<dbReference type="PANTHER" id="PTHR13227">
    <property type="entry name" value="EUKARYOTIC TRANSLATION INITIATION FACTOR 2A"/>
    <property type="match status" value="1"/>
</dbReference>
<dbReference type="GO" id="GO:0003743">
    <property type="term" value="F:translation initiation factor activity"/>
    <property type="evidence" value="ECO:0007669"/>
    <property type="project" value="UniProtKB-KW"/>
</dbReference>
<feature type="region of interest" description="Disordered" evidence="8">
    <location>
        <begin position="430"/>
        <end position="603"/>
    </location>
</feature>
<evidence type="ECO:0000313" key="10">
    <source>
        <dbReference type="EMBL" id="CEM25273.1"/>
    </source>
</evidence>
<dbReference type="OrthoDB" id="2194683at2759"/>
<keyword evidence="3" id="KW-0396">Initiation factor</keyword>
<evidence type="ECO:0000256" key="6">
    <source>
        <dbReference type="ARBA" id="ARBA00022845"/>
    </source>
</evidence>
<dbReference type="PhylomeDB" id="A0A0G4G9S5"/>
<dbReference type="Proteomes" id="UP000041254">
    <property type="component" value="Unassembled WGS sequence"/>
</dbReference>
<protein>
    <recommendedName>
        <fullName evidence="2">Eukaryotic translation initiation factor 2A</fullName>
    </recommendedName>
</protein>
<keyword evidence="5" id="KW-0677">Repeat</keyword>
<feature type="compositionally biased region" description="Low complexity" evidence="8">
    <location>
        <begin position="557"/>
        <end position="580"/>
    </location>
</feature>
<keyword evidence="7" id="KW-0648">Protein biosynthesis</keyword>
<dbReference type="GO" id="GO:0022627">
    <property type="term" value="C:cytosolic small ribosomal subunit"/>
    <property type="evidence" value="ECO:0007669"/>
    <property type="project" value="TreeGrafter"/>
</dbReference>
<evidence type="ECO:0000256" key="7">
    <source>
        <dbReference type="ARBA" id="ARBA00022917"/>
    </source>
</evidence>
<keyword evidence="11" id="KW-1185">Reference proteome</keyword>
<dbReference type="OMA" id="RCCAYSP"/>
<dbReference type="VEuPathDB" id="CryptoDB:Vbra_22979"/>
<dbReference type="SUPFAM" id="SSF82171">
    <property type="entry name" value="DPP6 N-terminal domain-like"/>
    <property type="match status" value="1"/>
</dbReference>
<dbReference type="InterPro" id="IPR015943">
    <property type="entry name" value="WD40/YVTN_repeat-like_dom_sf"/>
</dbReference>
<dbReference type="Gene3D" id="2.130.10.10">
    <property type="entry name" value="YVTN repeat-like/Quinoprotein amine dehydrogenase"/>
    <property type="match status" value="2"/>
</dbReference>
<evidence type="ECO:0000256" key="2">
    <source>
        <dbReference type="ARBA" id="ARBA00013819"/>
    </source>
</evidence>
<dbReference type="Pfam" id="PF08662">
    <property type="entry name" value="eIF2A"/>
    <property type="match status" value="1"/>
</dbReference>
<dbReference type="GO" id="GO:0043022">
    <property type="term" value="F:ribosome binding"/>
    <property type="evidence" value="ECO:0007669"/>
    <property type="project" value="TreeGrafter"/>
</dbReference>
<dbReference type="GO" id="GO:0000049">
    <property type="term" value="F:tRNA binding"/>
    <property type="evidence" value="ECO:0007669"/>
    <property type="project" value="TreeGrafter"/>
</dbReference>
<dbReference type="InParanoid" id="A0A0G4G9S5"/>
<dbReference type="STRING" id="1169540.A0A0G4G9S5"/>
<comment type="similarity">
    <text evidence="1">Belongs to the WD repeat EIF2A family.</text>
</comment>
<evidence type="ECO:0000256" key="1">
    <source>
        <dbReference type="ARBA" id="ARBA00009573"/>
    </source>
</evidence>
<feature type="compositionally biased region" description="Basic and acidic residues" evidence="8">
    <location>
        <begin position="588"/>
        <end position="602"/>
    </location>
</feature>
<feature type="domain" description="Translation initiation factor beta propellor-like" evidence="9">
    <location>
        <begin position="213"/>
        <end position="405"/>
    </location>
</feature>
<keyword evidence="6" id="KW-0810">Translation regulation</keyword>
<evidence type="ECO:0000259" key="9">
    <source>
        <dbReference type="Pfam" id="PF08662"/>
    </source>
</evidence>
<proteinExistence type="inferred from homology"/>
<organism evidence="10 11">
    <name type="scientific">Vitrella brassicaformis (strain CCMP3155)</name>
    <dbReference type="NCBI Taxonomy" id="1169540"/>
    <lineage>
        <taxon>Eukaryota</taxon>
        <taxon>Sar</taxon>
        <taxon>Alveolata</taxon>
        <taxon>Colpodellida</taxon>
        <taxon>Vitrellaceae</taxon>
        <taxon>Vitrella</taxon>
    </lineage>
</organism>
<reference evidence="10 11" key="1">
    <citation type="submission" date="2014-11" db="EMBL/GenBank/DDBJ databases">
        <authorList>
            <person name="Zhu J."/>
            <person name="Qi W."/>
            <person name="Song R."/>
        </authorList>
    </citation>
    <scope>NUCLEOTIDE SEQUENCE [LARGE SCALE GENOMIC DNA]</scope>
</reference>
<dbReference type="GO" id="GO:0006417">
    <property type="term" value="P:regulation of translation"/>
    <property type="evidence" value="ECO:0007669"/>
    <property type="project" value="UniProtKB-KW"/>
</dbReference>
<sequence>MAAEGRMRYHTLTKDGLSVFDSPSANEPAKRWDGVGTAVWSKDGTKLAISTKAHPSCVELIDGDTLATSQILDGGSPVRQFSFSPLATYLISLHKYDADQNKDNFIIWDVAKGEAVCRFPLKSLGKAGWPPVKWTPKEKYAARMVSNEVQVFDGQNVSLSDAIGKIYLTNVAYFEPAPEEGNAIALFVPEMKGAPASARVYSFNDLQAPVCSKSFFQAQEVKIKWNFNGSAMLLLTQTDVDATGQSYYGSTNLHFMRSDGSSDCLLVGGDKGPVHDVAWSPTANEFLICSGLMPAELSLHDGKKGDKKLSFGKSRKNTIRWNPFGRLVAFGGFGNLAGDLEFWDMNKKKAIGSCKAACTVECDWAPDGRHFITSITTPRLRVDNGITVYYYDASVVSKAAYNELYFAEWQPAQPGAFKDRPVTPARIRAAAASAEDGSLSGSGGGDKNGTFKPAGAYRPPGSTGALAALMRAEREADQQLSAKPVSVRDPNLPPGAGTDPAKSKAALKNAKRKKAREAKKAAAEPHDDAEDDEKEGGPSPGPADDLQDGARANGGVAASFASASATSASAAAEGASSSSAPQQPQPDEGEKKEQLSEADKKVRGLRKKLREIERLKEMSADSLSEAQRSKVACEADILEQIKAIEG</sequence>
<dbReference type="PANTHER" id="PTHR13227:SF0">
    <property type="entry name" value="EUKARYOTIC TRANSLATION INITIATION FACTOR 2A"/>
    <property type="match status" value="1"/>
</dbReference>
<evidence type="ECO:0000256" key="4">
    <source>
        <dbReference type="ARBA" id="ARBA00022574"/>
    </source>
</evidence>
<evidence type="ECO:0000313" key="11">
    <source>
        <dbReference type="Proteomes" id="UP000041254"/>
    </source>
</evidence>
<evidence type="ECO:0000256" key="8">
    <source>
        <dbReference type="SAM" id="MobiDB-lite"/>
    </source>
</evidence>
<keyword evidence="4" id="KW-0853">WD repeat</keyword>
<dbReference type="EMBL" id="CDMY01000594">
    <property type="protein sequence ID" value="CEM25273.1"/>
    <property type="molecule type" value="Genomic_DNA"/>
</dbReference>
<gene>
    <name evidence="10" type="ORF">Vbra_22979</name>
</gene>
<dbReference type="GO" id="GO:0003729">
    <property type="term" value="F:mRNA binding"/>
    <property type="evidence" value="ECO:0007669"/>
    <property type="project" value="TreeGrafter"/>
</dbReference>
<accession>A0A0G4G9S5</accession>
<dbReference type="InterPro" id="IPR011387">
    <property type="entry name" value="TIF2A"/>
</dbReference>
<name>A0A0G4G9S5_VITBC</name>
<feature type="compositionally biased region" description="Low complexity" evidence="8">
    <location>
        <begin position="430"/>
        <end position="439"/>
    </location>
</feature>
<evidence type="ECO:0000256" key="5">
    <source>
        <dbReference type="ARBA" id="ARBA00022737"/>
    </source>
</evidence>
<dbReference type="InterPro" id="IPR013979">
    <property type="entry name" value="TIF_beta_prop-like"/>
</dbReference>
<dbReference type="AlphaFoldDB" id="A0A0G4G9S5"/>
<evidence type="ECO:0000256" key="3">
    <source>
        <dbReference type="ARBA" id="ARBA00022540"/>
    </source>
</evidence>